<name>A0A1D8IL36_9GAMM</name>
<evidence type="ECO:0000256" key="2">
    <source>
        <dbReference type="ARBA" id="ARBA00022475"/>
    </source>
</evidence>
<dbReference type="GO" id="GO:0022857">
    <property type="term" value="F:transmembrane transporter activity"/>
    <property type="evidence" value="ECO:0007669"/>
    <property type="project" value="TreeGrafter"/>
</dbReference>
<dbReference type="GO" id="GO:0005886">
    <property type="term" value="C:plasma membrane"/>
    <property type="evidence" value="ECO:0007669"/>
    <property type="project" value="UniProtKB-SubCell"/>
</dbReference>
<evidence type="ECO:0000256" key="1">
    <source>
        <dbReference type="ARBA" id="ARBA00004651"/>
    </source>
</evidence>
<keyword evidence="5 7" id="KW-0472">Membrane</keyword>
<evidence type="ECO:0000256" key="6">
    <source>
        <dbReference type="ARBA" id="ARBA00038076"/>
    </source>
</evidence>
<dbReference type="EMBL" id="CP017415">
    <property type="protein sequence ID" value="AOU97189.1"/>
    <property type="molecule type" value="Genomic_DNA"/>
</dbReference>
<proteinExistence type="inferred from homology"/>
<dbReference type="AlphaFoldDB" id="A0A1D8IL36"/>
<feature type="domain" description="MacB-like periplasmic core" evidence="9">
    <location>
        <begin position="21"/>
        <end position="243"/>
    </location>
</feature>
<keyword evidence="4 7" id="KW-1133">Transmembrane helix</keyword>
<dbReference type="InterPro" id="IPR003838">
    <property type="entry name" value="ABC3_permease_C"/>
</dbReference>
<evidence type="ECO:0000313" key="10">
    <source>
        <dbReference type="EMBL" id="AOU97189.1"/>
    </source>
</evidence>
<feature type="transmembrane region" description="Helical" evidence="7">
    <location>
        <begin position="361"/>
        <end position="382"/>
    </location>
</feature>
<dbReference type="InterPro" id="IPR025857">
    <property type="entry name" value="MacB_PCD"/>
</dbReference>
<comment type="similarity">
    <text evidence="6">Belongs to the ABC-4 integral membrane protein family.</text>
</comment>
<feature type="transmembrane region" description="Helical" evidence="7">
    <location>
        <begin position="21"/>
        <end position="41"/>
    </location>
</feature>
<dbReference type="Pfam" id="PF02687">
    <property type="entry name" value="FtsX"/>
    <property type="match status" value="1"/>
</dbReference>
<dbReference type="PANTHER" id="PTHR30572:SF4">
    <property type="entry name" value="ABC TRANSPORTER PERMEASE YTRF"/>
    <property type="match status" value="1"/>
</dbReference>
<evidence type="ECO:0000256" key="5">
    <source>
        <dbReference type="ARBA" id="ARBA00023136"/>
    </source>
</evidence>
<dbReference type="PANTHER" id="PTHR30572">
    <property type="entry name" value="MEMBRANE COMPONENT OF TRANSPORTER-RELATED"/>
    <property type="match status" value="1"/>
</dbReference>
<evidence type="ECO:0000256" key="3">
    <source>
        <dbReference type="ARBA" id="ARBA00022692"/>
    </source>
</evidence>
<comment type="subcellular location">
    <subcellularLocation>
        <location evidence="1">Cell membrane</location>
        <topology evidence="1">Multi-pass membrane protein</topology>
    </subcellularLocation>
</comment>
<protein>
    <submittedName>
        <fullName evidence="10">Peptide ABC transporter permease</fullName>
    </submittedName>
</protein>
<reference evidence="11" key="1">
    <citation type="submission" date="2016-09" db="EMBL/GenBank/DDBJ databases">
        <title>Acidihalobacter prosperus F5.</title>
        <authorList>
            <person name="Khaleque H.N."/>
            <person name="Ramsay J.P."/>
            <person name="Kaksonen A.H."/>
            <person name="Boxall N.J."/>
            <person name="Watkin E.L.J."/>
        </authorList>
    </citation>
    <scope>NUCLEOTIDE SEQUENCE [LARGE SCALE GENOMIC DNA]</scope>
    <source>
        <strain evidence="11">F5</strain>
    </source>
</reference>
<evidence type="ECO:0000259" key="9">
    <source>
        <dbReference type="Pfam" id="PF12704"/>
    </source>
</evidence>
<evidence type="ECO:0000313" key="11">
    <source>
        <dbReference type="Proteomes" id="UP000095401"/>
    </source>
</evidence>
<dbReference type="Pfam" id="PF12704">
    <property type="entry name" value="MacB_PCD"/>
    <property type="match status" value="1"/>
</dbReference>
<evidence type="ECO:0000256" key="4">
    <source>
        <dbReference type="ARBA" id="ARBA00022989"/>
    </source>
</evidence>
<feature type="domain" description="ABC3 transporter permease C-terminal" evidence="8">
    <location>
        <begin position="279"/>
        <end position="392"/>
    </location>
</feature>
<evidence type="ECO:0000256" key="7">
    <source>
        <dbReference type="SAM" id="Phobius"/>
    </source>
</evidence>
<gene>
    <name evidence="10" type="ORF">BI364_03495</name>
</gene>
<keyword evidence="11" id="KW-1185">Reference proteome</keyword>
<dbReference type="Proteomes" id="UP000095401">
    <property type="component" value="Chromosome"/>
</dbReference>
<dbReference type="RefSeq" id="WP_070077577.1">
    <property type="nucleotide sequence ID" value="NZ_CP017415.1"/>
</dbReference>
<sequence length="399" mass="41983">MQTADYIRLTLNAVFGQRMRSLLTALGIAVGIAAVVLLTSIGEGVHRFMIHEFTQFGTHLIAINPGRTTTHGVPGGVIANVRPMTLGDAEAIGRLPQVDAMVPVVQGNALAAADGRTRRTTVFGTGPALPAVWQARIASGRFLPHDDARSARAFAVLGARLRNELFGDANPLGQRIRVGGETFRIIGVLAPKGQILGIDLDDAIYIPAGRALALFNRDSLMEIDVTYRAGTSSGTLARRITALLKQRHGREDFTLTTQEDMLATLNNILGVVTLAVGALGGISLLVGAVGIFTIMTIAVNERTAEIGLLRAIGARRSQVLSLFLGEAVLLSTLGGLAGLAIGLGGAWLLHLLLPALPVHTPWAYLFGAELSAALIGLLAGGLPARHAARLDPLTALREE</sequence>
<keyword evidence="3 7" id="KW-0812">Transmembrane</keyword>
<feature type="transmembrane region" description="Helical" evidence="7">
    <location>
        <begin position="320"/>
        <end position="349"/>
    </location>
</feature>
<organism evidence="10 11">
    <name type="scientific">Acidihalobacter yilgarnensis</name>
    <dbReference type="NCBI Taxonomy" id="2819280"/>
    <lineage>
        <taxon>Bacteria</taxon>
        <taxon>Pseudomonadati</taxon>
        <taxon>Pseudomonadota</taxon>
        <taxon>Gammaproteobacteria</taxon>
        <taxon>Chromatiales</taxon>
        <taxon>Ectothiorhodospiraceae</taxon>
        <taxon>Acidihalobacter</taxon>
    </lineage>
</organism>
<accession>A0A1D8IL36</accession>
<evidence type="ECO:0000259" key="8">
    <source>
        <dbReference type="Pfam" id="PF02687"/>
    </source>
</evidence>
<dbReference type="KEGG" id="aprs:BI364_03495"/>
<dbReference type="InterPro" id="IPR050250">
    <property type="entry name" value="Macrolide_Exporter_MacB"/>
</dbReference>
<feature type="transmembrane region" description="Helical" evidence="7">
    <location>
        <begin position="268"/>
        <end position="299"/>
    </location>
</feature>
<keyword evidence="2" id="KW-1003">Cell membrane</keyword>